<dbReference type="EMBL" id="NCSJ02000575">
    <property type="protein sequence ID" value="RFU23860.1"/>
    <property type="molecule type" value="Genomic_DNA"/>
</dbReference>
<feature type="non-terminal residue" evidence="1">
    <location>
        <position position="99"/>
    </location>
</feature>
<dbReference type="Proteomes" id="UP000258309">
    <property type="component" value="Unassembled WGS sequence"/>
</dbReference>
<evidence type="ECO:0000313" key="2">
    <source>
        <dbReference type="Proteomes" id="UP000258309"/>
    </source>
</evidence>
<organism evidence="1 2">
    <name type="scientific">Scytalidium lignicola</name>
    <name type="common">Hyphomycete</name>
    <dbReference type="NCBI Taxonomy" id="5539"/>
    <lineage>
        <taxon>Eukaryota</taxon>
        <taxon>Fungi</taxon>
        <taxon>Dikarya</taxon>
        <taxon>Ascomycota</taxon>
        <taxon>Pezizomycotina</taxon>
        <taxon>Leotiomycetes</taxon>
        <taxon>Leotiomycetes incertae sedis</taxon>
        <taxon>Scytalidium</taxon>
    </lineage>
</organism>
<name>A0A3E2GS17_SCYLI</name>
<feature type="non-terminal residue" evidence="1">
    <location>
        <position position="1"/>
    </location>
</feature>
<keyword evidence="2" id="KW-1185">Reference proteome</keyword>
<evidence type="ECO:0000313" key="1">
    <source>
        <dbReference type="EMBL" id="RFU23860.1"/>
    </source>
</evidence>
<proteinExistence type="predicted"/>
<sequence>MVSEAVPVIEPRLAVIETSRNRPLLACRGAVADAPSPPDQGQFWLGTRVDYGSRADVMRSRDAFPPTILQPPYFEAIQDCTVRIRRPRGSGSGSGLGPS</sequence>
<accession>A0A3E2GS17</accession>
<protein>
    <submittedName>
        <fullName evidence="1">Uncharacterized protein</fullName>
    </submittedName>
</protein>
<gene>
    <name evidence="1" type="ORF">B7463_g12472</name>
</gene>
<comment type="caution">
    <text evidence="1">The sequence shown here is derived from an EMBL/GenBank/DDBJ whole genome shotgun (WGS) entry which is preliminary data.</text>
</comment>
<dbReference type="AlphaFoldDB" id="A0A3E2GS17"/>
<reference evidence="1 2" key="1">
    <citation type="submission" date="2018-05" db="EMBL/GenBank/DDBJ databases">
        <title>Draft genome sequence of Scytalidium lignicola DSM 105466, a ubiquitous saprotrophic fungus.</title>
        <authorList>
            <person name="Buettner E."/>
            <person name="Gebauer A.M."/>
            <person name="Hofrichter M."/>
            <person name="Liers C."/>
            <person name="Kellner H."/>
        </authorList>
    </citation>
    <scope>NUCLEOTIDE SEQUENCE [LARGE SCALE GENOMIC DNA]</scope>
    <source>
        <strain evidence="1 2">DSM 105466</strain>
    </source>
</reference>